<organism evidence="2">
    <name type="scientific">Lepeophtheirus salmonis</name>
    <name type="common">Salmon louse</name>
    <name type="synonym">Caligus salmonis</name>
    <dbReference type="NCBI Taxonomy" id="72036"/>
    <lineage>
        <taxon>Eukaryota</taxon>
        <taxon>Metazoa</taxon>
        <taxon>Ecdysozoa</taxon>
        <taxon>Arthropoda</taxon>
        <taxon>Crustacea</taxon>
        <taxon>Multicrustacea</taxon>
        <taxon>Hexanauplia</taxon>
        <taxon>Copepoda</taxon>
        <taxon>Siphonostomatoida</taxon>
        <taxon>Caligidae</taxon>
        <taxon>Lepeophtheirus</taxon>
    </lineage>
</organism>
<evidence type="ECO:0000313" key="2">
    <source>
        <dbReference type="EMBL" id="CDW44987.1"/>
    </source>
</evidence>
<evidence type="ECO:0000256" key="1">
    <source>
        <dbReference type="SAM" id="Phobius"/>
    </source>
</evidence>
<keyword evidence="1" id="KW-1133">Transmembrane helix</keyword>
<dbReference type="AlphaFoldDB" id="A0A0K2V4D1"/>
<accession>A0A0K2V4D1</accession>
<sequence length="60" mass="7148">MGNNFLELLFLFVKLFTLKITTSTYIQGCLYLWYMYVDILRGCIKSDYVVVLDSSYNYRV</sequence>
<keyword evidence="1" id="KW-0812">Transmembrane</keyword>
<feature type="transmembrane region" description="Helical" evidence="1">
    <location>
        <begin position="12"/>
        <end position="36"/>
    </location>
</feature>
<proteinExistence type="predicted"/>
<reference evidence="2" key="1">
    <citation type="submission" date="2014-05" db="EMBL/GenBank/DDBJ databases">
        <authorList>
            <person name="Chronopoulou M."/>
        </authorList>
    </citation>
    <scope>NUCLEOTIDE SEQUENCE</scope>
    <source>
        <tissue evidence="2">Whole organism</tissue>
    </source>
</reference>
<name>A0A0K2V4D1_LEPSM</name>
<protein>
    <submittedName>
        <fullName evidence="2">Uncharacterized protein</fullName>
    </submittedName>
</protein>
<dbReference type="EMBL" id="HACA01027626">
    <property type="protein sequence ID" value="CDW44987.1"/>
    <property type="molecule type" value="Transcribed_RNA"/>
</dbReference>
<keyword evidence="1" id="KW-0472">Membrane</keyword>